<dbReference type="STRING" id="1029756.W911_08940"/>
<accession>V5SC79</accession>
<proteinExistence type="inferred from homology"/>
<feature type="transmembrane region" description="Helical" evidence="6">
    <location>
        <begin position="205"/>
        <end position="231"/>
    </location>
</feature>
<evidence type="ECO:0000256" key="2">
    <source>
        <dbReference type="ARBA" id="ARBA00022448"/>
    </source>
</evidence>
<feature type="transmembrane region" description="Helical" evidence="6">
    <location>
        <begin position="311"/>
        <end position="329"/>
    </location>
</feature>
<feature type="transmembrane region" description="Helical" evidence="6">
    <location>
        <begin position="357"/>
        <end position="376"/>
    </location>
</feature>
<dbReference type="GO" id="GO:0016020">
    <property type="term" value="C:membrane"/>
    <property type="evidence" value="ECO:0007669"/>
    <property type="project" value="UniProtKB-SubCell"/>
</dbReference>
<evidence type="ECO:0000313" key="7">
    <source>
        <dbReference type="EMBL" id="AHB48491.1"/>
    </source>
</evidence>
<feature type="transmembrane region" description="Helical" evidence="6">
    <location>
        <begin position="175"/>
        <end position="193"/>
    </location>
</feature>
<feature type="transmembrane region" description="Helical" evidence="6">
    <location>
        <begin position="243"/>
        <end position="261"/>
    </location>
</feature>
<feature type="transmembrane region" description="Helical" evidence="6">
    <location>
        <begin position="69"/>
        <end position="91"/>
    </location>
</feature>
<evidence type="ECO:0000256" key="3">
    <source>
        <dbReference type="ARBA" id="ARBA00022692"/>
    </source>
</evidence>
<feature type="transmembrane region" description="Helical" evidence="6">
    <location>
        <begin position="396"/>
        <end position="414"/>
    </location>
</feature>
<keyword evidence="5 6" id="KW-0472">Membrane</keyword>
<organism evidence="7 8">
    <name type="scientific">Hyphomicrobium nitrativorans NL23</name>
    <dbReference type="NCBI Taxonomy" id="1029756"/>
    <lineage>
        <taxon>Bacteria</taxon>
        <taxon>Pseudomonadati</taxon>
        <taxon>Pseudomonadota</taxon>
        <taxon>Alphaproteobacteria</taxon>
        <taxon>Hyphomicrobiales</taxon>
        <taxon>Hyphomicrobiaceae</taxon>
        <taxon>Hyphomicrobium</taxon>
    </lineage>
</organism>
<keyword evidence="4 6" id="KW-1133">Transmembrane helix</keyword>
<dbReference type="Pfam" id="PF01384">
    <property type="entry name" value="PHO4"/>
    <property type="match status" value="1"/>
</dbReference>
<dbReference type="PANTHER" id="PTHR11101:SF80">
    <property type="entry name" value="PHOSPHATE TRANSPORTER"/>
    <property type="match status" value="1"/>
</dbReference>
<dbReference type="AlphaFoldDB" id="V5SC79"/>
<comment type="subcellular location">
    <subcellularLocation>
        <location evidence="1 6">Membrane</location>
        <topology evidence="1 6">Multi-pass membrane protein</topology>
    </subcellularLocation>
</comment>
<evidence type="ECO:0000256" key="1">
    <source>
        <dbReference type="ARBA" id="ARBA00004141"/>
    </source>
</evidence>
<keyword evidence="8" id="KW-1185">Reference proteome</keyword>
<dbReference type="HOGENOM" id="CLU_015355_3_3_5"/>
<dbReference type="GO" id="GO:0035435">
    <property type="term" value="P:phosphate ion transmembrane transport"/>
    <property type="evidence" value="ECO:0007669"/>
    <property type="project" value="TreeGrafter"/>
</dbReference>
<dbReference type="PATRIC" id="fig|1029756.8.peg.1862"/>
<keyword evidence="2 6" id="KW-0813">Transport</keyword>
<evidence type="ECO:0000313" key="8">
    <source>
        <dbReference type="Proteomes" id="UP000018542"/>
    </source>
</evidence>
<keyword evidence="6" id="KW-0592">Phosphate transport</keyword>
<evidence type="ECO:0000256" key="6">
    <source>
        <dbReference type="RuleBase" id="RU363058"/>
    </source>
</evidence>
<evidence type="ECO:0000256" key="5">
    <source>
        <dbReference type="ARBA" id="ARBA00023136"/>
    </source>
</evidence>
<name>V5SC79_9HYPH</name>
<feature type="transmembrane region" description="Helical" evidence="6">
    <location>
        <begin position="273"/>
        <end position="290"/>
    </location>
</feature>
<feature type="transmembrane region" description="Helical" evidence="6">
    <location>
        <begin position="145"/>
        <end position="163"/>
    </location>
</feature>
<dbReference type="Proteomes" id="UP000018542">
    <property type="component" value="Chromosome"/>
</dbReference>
<dbReference type="InterPro" id="IPR001204">
    <property type="entry name" value="Phos_transporter"/>
</dbReference>
<feature type="transmembrane region" description="Helical" evidence="6">
    <location>
        <begin position="479"/>
        <end position="504"/>
    </location>
</feature>
<dbReference type="GO" id="GO:0005315">
    <property type="term" value="F:phosphate transmembrane transporter activity"/>
    <property type="evidence" value="ECO:0007669"/>
    <property type="project" value="InterPro"/>
</dbReference>
<reference evidence="7 8" key="1">
    <citation type="journal article" date="2014" name="Genome Announc.">
        <title>Complete Genome Sequence of Hyphomicrobium nitrativorans Strain NL23, a Denitrifying Bacterium Isolated from Biofilm of a Methanol-Fed Denitrification System Treating Seawater at the Montreal Biodome.</title>
        <authorList>
            <person name="Martineau C."/>
            <person name="Villeneuve C."/>
            <person name="Mauffrey F."/>
            <person name="Villemur R."/>
        </authorList>
    </citation>
    <scope>NUCLEOTIDE SEQUENCE [LARGE SCALE GENOMIC DNA]</scope>
    <source>
        <strain evidence="7">NL23</strain>
    </source>
</reference>
<dbReference type="PANTHER" id="PTHR11101">
    <property type="entry name" value="PHOSPHATE TRANSPORTER"/>
    <property type="match status" value="1"/>
</dbReference>
<dbReference type="EMBL" id="CP006912">
    <property type="protein sequence ID" value="AHB48491.1"/>
    <property type="molecule type" value="Genomic_DNA"/>
</dbReference>
<protein>
    <recommendedName>
        <fullName evidence="6">Phosphate transporter</fullName>
    </recommendedName>
</protein>
<keyword evidence="3 6" id="KW-0812">Transmembrane</keyword>
<comment type="similarity">
    <text evidence="6">Belongs to the inorganic phosphate transporter (PiT) (TC 2.A.20) family.</text>
</comment>
<dbReference type="RefSeq" id="WP_023787161.1">
    <property type="nucleotide sequence ID" value="NC_022997.1"/>
</dbReference>
<feature type="transmembrane region" description="Helical" evidence="6">
    <location>
        <begin position="42"/>
        <end position="63"/>
    </location>
</feature>
<dbReference type="KEGG" id="hni:W911_08940"/>
<sequence>MAEQGRARGAIRPRRVRKLTLDKDLGKIEQVGQVTRSLTLRFLGPGIALIFLVFAGSFATYHIGSAPSGLLIVAAAVIAAYLALTIGANDVANNVGPAVGARALTMTGALLIAAVFESAGALIAGGEVVETISKGLVDPASVPDSGVFIWIMMSALLAAAVWVHLATVLNAPVSTTHAIVGGVLGSALAAMGMEPINWPVLGAIAASWVISPVLGGVIAALLLAFIKVMIIYREDKIAAARRWVPVLTAVMAGVFGGYLVVKGFGRIWKPSPAAVAALSVAVFAVVYAVVKPLIRRQSEGMENRNQSLRRLFHLPLICSAALLSFGHGANDVANAVGPLAAILHAADQGPIGSDVAIPLWAMMIGAVGISLGLLLFGPRLIRLVGEQITKMNPMRAFCVALSAAITVIVASWFGMPVSSTHIAVGAIFGVGFFREYWTVHSRRRRHFVRAHGVPHDPNKLAPVDQEEFRRRKLVRRSHLMAIAAAWVITVPAAATLSALTFLAIQFAR</sequence>
<evidence type="ECO:0000256" key="4">
    <source>
        <dbReference type="ARBA" id="ARBA00022989"/>
    </source>
</evidence>
<feature type="transmembrane region" description="Helical" evidence="6">
    <location>
        <begin position="420"/>
        <end position="437"/>
    </location>
</feature>
<dbReference type="OrthoDB" id="9779554at2"/>
<feature type="transmembrane region" description="Helical" evidence="6">
    <location>
        <begin position="103"/>
        <end position="125"/>
    </location>
</feature>
<gene>
    <name evidence="7" type="ORF">W911_08940</name>
</gene>